<comment type="similarity">
    <text evidence="1">Belongs to the peptidase S1C family.</text>
</comment>
<gene>
    <name evidence="4" type="ORF">Vafri_21566</name>
</gene>
<dbReference type="Pfam" id="PF13365">
    <property type="entry name" value="Trypsin_2"/>
    <property type="match status" value="1"/>
</dbReference>
<organism evidence="4 5">
    <name type="scientific">Volvox africanus</name>
    <dbReference type="NCBI Taxonomy" id="51714"/>
    <lineage>
        <taxon>Eukaryota</taxon>
        <taxon>Viridiplantae</taxon>
        <taxon>Chlorophyta</taxon>
        <taxon>core chlorophytes</taxon>
        <taxon>Chlorophyceae</taxon>
        <taxon>CS clade</taxon>
        <taxon>Chlamydomonadales</taxon>
        <taxon>Volvocaceae</taxon>
        <taxon>Volvox</taxon>
    </lineage>
</organism>
<evidence type="ECO:0008006" key="6">
    <source>
        <dbReference type="Google" id="ProtNLM"/>
    </source>
</evidence>
<accession>A0A8J4BZ66</accession>
<dbReference type="PRINTS" id="PR00834">
    <property type="entry name" value="PROTEASES2C"/>
</dbReference>
<evidence type="ECO:0000256" key="3">
    <source>
        <dbReference type="ARBA" id="ARBA00022801"/>
    </source>
</evidence>
<dbReference type="InterPro" id="IPR051201">
    <property type="entry name" value="Chloro_Bact_Ser_Proteases"/>
</dbReference>
<evidence type="ECO:0000256" key="2">
    <source>
        <dbReference type="ARBA" id="ARBA00022670"/>
    </source>
</evidence>
<dbReference type="EMBL" id="BNCO01000113">
    <property type="protein sequence ID" value="GIL68279.1"/>
    <property type="molecule type" value="Genomic_DNA"/>
</dbReference>
<reference evidence="4" key="1">
    <citation type="journal article" date="2021" name="Proc. Natl. Acad. Sci. U.S.A.">
        <title>Three genomes in the algal genus Volvox reveal the fate of a haploid sex-determining region after a transition to homothallism.</title>
        <authorList>
            <person name="Yamamoto K."/>
            <person name="Hamaji T."/>
            <person name="Kawai-Toyooka H."/>
            <person name="Matsuzaki R."/>
            <person name="Takahashi F."/>
            <person name="Nishimura Y."/>
            <person name="Kawachi M."/>
            <person name="Noguchi H."/>
            <person name="Minakuchi Y."/>
            <person name="Umen J.G."/>
            <person name="Toyoda A."/>
            <person name="Nozaki H."/>
        </authorList>
    </citation>
    <scope>NUCLEOTIDE SEQUENCE</scope>
    <source>
        <strain evidence="4">NIES-3780</strain>
    </source>
</reference>
<dbReference type="SUPFAM" id="SSF50494">
    <property type="entry name" value="Trypsin-like serine proteases"/>
    <property type="match status" value="1"/>
</dbReference>
<evidence type="ECO:0000313" key="5">
    <source>
        <dbReference type="Proteomes" id="UP000747399"/>
    </source>
</evidence>
<proteinExistence type="inferred from homology"/>
<dbReference type="PANTHER" id="PTHR43343">
    <property type="entry name" value="PEPTIDASE S12"/>
    <property type="match status" value="1"/>
</dbReference>
<protein>
    <recommendedName>
        <fullName evidence="6">Trypsin-like serine protease</fullName>
    </recommendedName>
</protein>
<keyword evidence="2" id="KW-0645">Protease</keyword>
<dbReference type="InterPro" id="IPR043504">
    <property type="entry name" value="Peptidase_S1_PA_chymotrypsin"/>
</dbReference>
<keyword evidence="3" id="KW-0378">Hydrolase</keyword>
<dbReference type="GO" id="GO:0004252">
    <property type="term" value="F:serine-type endopeptidase activity"/>
    <property type="evidence" value="ECO:0007669"/>
    <property type="project" value="InterPro"/>
</dbReference>
<evidence type="ECO:0000256" key="1">
    <source>
        <dbReference type="ARBA" id="ARBA00010541"/>
    </source>
</evidence>
<dbReference type="Proteomes" id="UP000747399">
    <property type="component" value="Unassembled WGS sequence"/>
</dbReference>
<dbReference type="InterPro" id="IPR001940">
    <property type="entry name" value="Peptidase_S1C"/>
</dbReference>
<name>A0A8J4BZ66_9CHLO</name>
<dbReference type="InterPro" id="IPR009003">
    <property type="entry name" value="Peptidase_S1_PA"/>
</dbReference>
<dbReference type="PANTHER" id="PTHR43343:SF6">
    <property type="entry name" value="PROTEASE DO-LIKE 5, CHLOROPLASTIC ISOFORM X1"/>
    <property type="match status" value="1"/>
</dbReference>
<sequence>MMIFCLQCPVMRTTVTRSERCTITPPHRERKSARSVLNDRKFNRVILTQTAIDPAPRQLSPTELEPNHDPRLTLLDPSRRTLLVHGLVISSLAALSILPLSARPSAAAALVDEDVATSVFQAVSPSVASIAVIRPVGGVEVREVVGSGVVWDAVGPHVVTNFHVIPRLQGTNALLEVTLQDTARGTVTSLRARVAGSDSLHDLAVLKLLPQAELAGSDGGAATAPGVPPTVAPIRVAVPGDLRVGQFAYALGCVASDPSVPSWSLSAGLVSGLQRSIPSPVGARIYGVIQTEAVVNAANSGGPLVDSLGRMVGLNTAVGAASSNTARGSGVGFALPIDLLLDLVPKIIVYGNPYGKK</sequence>
<evidence type="ECO:0000313" key="4">
    <source>
        <dbReference type="EMBL" id="GIL68279.1"/>
    </source>
</evidence>
<dbReference type="GO" id="GO:0006508">
    <property type="term" value="P:proteolysis"/>
    <property type="evidence" value="ECO:0007669"/>
    <property type="project" value="UniProtKB-KW"/>
</dbReference>
<keyword evidence="5" id="KW-1185">Reference proteome</keyword>
<dbReference type="AlphaFoldDB" id="A0A8J4BZ66"/>
<dbReference type="Gene3D" id="2.40.10.10">
    <property type="entry name" value="Trypsin-like serine proteases"/>
    <property type="match status" value="2"/>
</dbReference>
<comment type="caution">
    <text evidence="4">The sequence shown here is derived from an EMBL/GenBank/DDBJ whole genome shotgun (WGS) entry which is preliminary data.</text>
</comment>